<proteinExistence type="predicted"/>
<keyword evidence="1" id="KW-0812">Transmembrane</keyword>
<evidence type="ECO:0000256" key="1">
    <source>
        <dbReference type="SAM" id="Phobius"/>
    </source>
</evidence>
<evidence type="ECO:0000259" key="2">
    <source>
        <dbReference type="Pfam" id="PF13239"/>
    </source>
</evidence>
<accession>A0ABT6G2U4</accession>
<name>A0ABT6G2U4_9FLAO</name>
<comment type="caution">
    <text evidence="3">The sequence shown here is derived from an EMBL/GenBank/DDBJ whole genome shotgun (WGS) entry which is preliminary data.</text>
</comment>
<dbReference type="RefSeq" id="WP_278005760.1">
    <property type="nucleotide sequence ID" value="NZ_JARSBN010000005.1"/>
</dbReference>
<feature type="transmembrane region" description="Helical" evidence="1">
    <location>
        <begin position="21"/>
        <end position="42"/>
    </location>
</feature>
<reference evidence="3 4" key="1">
    <citation type="submission" date="2023-03" db="EMBL/GenBank/DDBJ databases">
        <title>Strain YYF002 represents a novel species in the genus Winogradskyella isolated from seawater.</title>
        <authorList>
            <person name="Fu Z.-Y."/>
        </authorList>
    </citation>
    <scope>NUCLEOTIDE SEQUENCE [LARGE SCALE GENOMIC DNA]</scope>
    <source>
        <strain evidence="3 4">YYF002</strain>
    </source>
</reference>
<keyword evidence="4" id="KW-1185">Reference proteome</keyword>
<feature type="domain" description="2TM" evidence="2">
    <location>
        <begin position="11"/>
        <end position="93"/>
    </location>
</feature>
<sequence>MHSKDKERLLKAQKRVRHLKLFYIHFAGYLVVVALLLYNLYIVEGAYKNNIISLNLSVLVLWTVAILLHAWKVFKENKVFKKSWEDKKMASYLAEEEIEETKMWE</sequence>
<dbReference type="Proteomes" id="UP001529085">
    <property type="component" value="Unassembled WGS sequence"/>
</dbReference>
<keyword evidence="1" id="KW-0472">Membrane</keyword>
<dbReference type="Pfam" id="PF13239">
    <property type="entry name" value="2TM"/>
    <property type="match status" value="1"/>
</dbReference>
<organism evidence="3 4">
    <name type="scientific">Winogradskyella marincola</name>
    <dbReference type="NCBI Taxonomy" id="3037795"/>
    <lineage>
        <taxon>Bacteria</taxon>
        <taxon>Pseudomonadati</taxon>
        <taxon>Bacteroidota</taxon>
        <taxon>Flavobacteriia</taxon>
        <taxon>Flavobacteriales</taxon>
        <taxon>Flavobacteriaceae</taxon>
        <taxon>Winogradskyella</taxon>
    </lineage>
</organism>
<feature type="transmembrane region" description="Helical" evidence="1">
    <location>
        <begin position="54"/>
        <end position="74"/>
    </location>
</feature>
<evidence type="ECO:0000313" key="3">
    <source>
        <dbReference type="EMBL" id="MDG4716313.1"/>
    </source>
</evidence>
<dbReference type="InterPro" id="IPR025698">
    <property type="entry name" value="2TM_dom"/>
</dbReference>
<evidence type="ECO:0000313" key="4">
    <source>
        <dbReference type="Proteomes" id="UP001529085"/>
    </source>
</evidence>
<gene>
    <name evidence="3" type="ORF">P7122_10540</name>
</gene>
<dbReference type="EMBL" id="JARSBN010000005">
    <property type="protein sequence ID" value="MDG4716313.1"/>
    <property type="molecule type" value="Genomic_DNA"/>
</dbReference>
<protein>
    <submittedName>
        <fullName evidence="3">2TM domain-containing protein</fullName>
    </submittedName>
</protein>
<keyword evidence="1" id="KW-1133">Transmembrane helix</keyword>